<evidence type="ECO:0000313" key="3">
    <source>
        <dbReference type="EMBL" id="ACI17960.1"/>
    </source>
</evidence>
<dbReference type="KEGG" id="cpo:COPRO5265_0283"/>
<evidence type="ECO:0000313" key="4">
    <source>
        <dbReference type="Proteomes" id="UP000001732"/>
    </source>
</evidence>
<dbReference type="Proteomes" id="UP000001732">
    <property type="component" value="Chromosome"/>
</dbReference>
<name>B5Y7A3_COPPD</name>
<dbReference type="EMBL" id="CP001145">
    <property type="protein sequence ID" value="ACI17960.1"/>
    <property type="molecule type" value="Genomic_DNA"/>
</dbReference>
<keyword evidence="1" id="KW-0413">Isomerase</keyword>
<dbReference type="GO" id="GO:0005737">
    <property type="term" value="C:cytoplasm"/>
    <property type="evidence" value="ECO:0007669"/>
    <property type="project" value="InterPro"/>
</dbReference>
<keyword evidence="2" id="KW-0119">Carbohydrate metabolism</keyword>
<dbReference type="AlphaFoldDB" id="B5Y7A3"/>
<accession>B5Y7A3</accession>
<reference evidence="3 4" key="2">
    <citation type="journal article" date="2014" name="Genome Announc.">
        <title>Complete Genome Sequence of Coprothermobacter proteolyticus DSM 5265.</title>
        <authorList>
            <person name="Alexiev A."/>
            <person name="Coil D.A."/>
            <person name="Badger J.H."/>
            <person name="Enticknap J."/>
            <person name="Ward N."/>
            <person name="Robb F.T."/>
            <person name="Eisen J.A."/>
        </authorList>
    </citation>
    <scope>NUCLEOTIDE SEQUENCE [LARGE SCALE GENOMIC DNA]</scope>
    <source>
        <strain evidence="4">ATCC 35245 / DSM 5265 / OCM 4 / BT</strain>
    </source>
</reference>
<dbReference type="GO" id="GO:0005996">
    <property type="term" value="P:monosaccharide metabolic process"/>
    <property type="evidence" value="ECO:0007669"/>
    <property type="project" value="InterPro"/>
</dbReference>
<evidence type="ECO:0000256" key="2">
    <source>
        <dbReference type="ARBA" id="ARBA00023277"/>
    </source>
</evidence>
<reference evidence="4" key="1">
    <citation type="submission" date="2008-08" db="EMBL/GenBank/DDBJ databases">
        <title>The complete genome sequence of Coprothermobacter proteolyticus strain ATCC 5245 / DSM 5265 / BT.</title>
        <authorList>
            <person name="Dodson R.J."/>
            <person name="Durkin A.S."/>
            <person name="Wu M."/>
            <person name="Eisen J."/>
            <person name="Sutton G."/>
        </authorList>
    </citation>
    <scope>NUCLEOTIDE SEQUENCE [LARGE SCALE GENOMIC DNA]</scope>
    <source>
        <strain evidence="4">ATCC 35245 / DSM 5265 / OCM 4 / BT</strain>
    </source>
</reference>
<dbReference type="SUPFAM" id="SSF53743">
    <property type="entry name" value="FucI/AraA N-terminal and middle domains"/>
    <property type="match status" value="1"/>
</dbReference>
<proteinExistence type="predicted"/>
<dbReference type="InterPro" id="IPR009015">
    <property type="entry name" value="Fucose_isomerase_N/cen_sf"/>
</dbReference>
<evidence type="ECO:0000256" key="1">
    <source>
        <dbReference type="ARBA" id="ARBA00023235"/>
    </source>
</evidence>
<keyword evidence="4" id="KW-1185">Reference proteome</keyword>
<gene>
    <name evidence="3" type="ordered locus">COPRO5265_0283</name>
</gene>
<dbReference type="GO" id="GO:0016861">
    <property type="term" value="F:intramolecular oxidoreductase activity, interconverting aldoses and ketoses"/>
    <property type="evidence" value="ECO:0007669"/>
    <property type="project" value="InterPro"/>
</dbReference>
<evidence type="ECO:0008006" key="5">
    <source>
        <dbReference type="Google" id="ProtNLM"/>
    </source>
</evidence>
<protein>
    <recommendedName>
        <fullName evidence="5">L-fucose isomerase</fullName>
    </recommendedName>
</protein>
<dbReference type="eggNOG" id="COG2407">
    <property type="taxonomic scope" value="Bacteria"/>
</dbReference>
<organism evidence="3 4">
    <name type="scientific">Coprothermobacter proteolyticus (strain ATCC 35245 / DSM 5265 / OCM 4 / BT)</name>
    <dbReference type="NCBI Taxonomy" id="309798"/>
    <lineage>
        <taxon>Bacteria</taxon>
        <taxon>Pseudomonadati</taxon>
        <taxon>Coprothermobacterota</taxon>
        <taxon>Coprothermobacteria</taxon>
        <taxon>Coprothermobacterales</taxon>
        <taxon>Coprothermobacteraceae</taxon>
        <taxon>Coprothermobacter</taxon>
    </lineage>
</organism>
<dbReference type="PANTHER" id="PTHR36120:SF2">
    <property type="entry name" value="FUCOSE ISOMERASE"/>
    <property type="match status" value="1"/>
</dbReference>
<sequence length="361" mass="40414">MNLAESMKKEATEFFNAHGIALEESQDPEALIVLSGGSEEIAKDFLKPGVILIPFGTANGLAASLEIQSYALEQGFNVPLVSELSDNYVKWLSVFENLKQQKAGLIGKPSSWLIKSGDYTILNQLQIPYMEIPLEELNSLLQEQESLADEIWDKASSSGIEKEEVLKGTKVYTALQKIIDKYQLTAFALRCFDMAVQLKITGCLSLSLFNTKKIPAACEGDVESLVTMMIANQLMGTPGFMINLARKNHPEYTFAHCTIALDLVDSYSLTTHFETGYNVGINGQFHEGVYTAFRMGKDKKYKYFVGETVEKPHVENMCRTQITLRLKQNPFKRSIGNHMVLVPGDWSKELALLEEFGWQLI</sequence>
<dbReference type="PANTHER" id="PTHR36120">
    <property type="entry name" value="FUCOSE ISOMERASE"/>
    <property type="match status" value="1"/>
</dbReference>
<dbReference type="STRING" id="309798.COPRO5265_0283"/>